<dbReference type="EMBL" id="VMRJ01000003">
    <property type="protein sequence ID" value="TVT40655.1"/>
    <property type="molecule type" value="Genomic_DNA"/>
</dbReference>
<organism evidence="1 2">
    <name type="scientific">Hymenobacter setariae</name>
    <dbReference type="NCBI Taxonomy" id="2594794"/>
    <lineage>
        <taxon>Bacteria</taxon>
        <taxon>Pseudomonadati</taxon>
        <taxon>Bacteroidota</taxon>
        <taxon>Cytophagia</taxon>
        <taxon>Cytophagales</taxon>
        <taxon>Hymenobacteraceae</taxon>
        <taxon>Hymenobacter</taxon>
    </lineage>
</organism>
<dbReference type="Proteomes" id="UP000317624">
    <property type="component" value="Unassembled WGS sequence"/>
</dbReference>
<name>A0A558BVV6_9BACT</name>
<proteinExistence type="predicted"/>
<evidence type="ECO:0000313" key="2">
    <source>
        <dbReference type="Proteomes" id="UP000317624"/>
    </source>
</evidence>
<gene>
    <name evidence="1" type="ORF">FNT36_14395</name>
</gene>
<keyword evidence="2" id="KW-1185">Reference proteome</keyword>
<dbReference type="AlphaFoldDB" id="A0A558BVV6"/>
<evidence type="ECO:0000313" key="1">
    <source>
        <dbReference type="EMBL" id="TVT40655.1"/>
    </source>
</evidence>
<sequence length="144" mass="16157">MLRLPILDEYCRAPYPELPSTATMAFRFHQGNKLLLFSAGQIYEGDLIEPARWHHIQAGLRVFVRLPGGLETAPIVAALVLANHLNQNSVANSCCLDLDLNPDRPLGQEPAAGEVVWWHRSQIKTLFVYWERAGKVGPKRDTPC</sequence>
<reference evidence="1 2" key="1">
    <citation type="submission" date="2019-07" db="EMBL/GenBank/DDBJ databases">
        <title>Hymenobacter sp. straun FUR1 Genome sequencing and assembly.</title>
        <authorList>
            <person name="Chhetri G."/>
        </authorList>
    </citation>
    <scope>NUCLEOTIDE SEQUENCE [LARGE SCALE GENOMIC DNA]</scope>
    <source>
        <strain evidence="1 2">Fur1</strain>
    </source>
</reference>
<comment type="caution">
    <text evidence="1">The sequence shown here is derived from an EMBL/GenBank/DDBJ whole genome shotgun (WGS) entry which is preliminary data.</text>
</comment>
<dbReference type="OrthoDB" id="4326986at2"/>
<dbReference type="RefSeq" id="WP_144848941.1">
    <property type="nucleotide sequence ID" value="NZ_VMRJ01000003.1"/>
</dbReference>
<accession>A0A558BVV6</accession>
<protein>
    <submittedName>
        <fullName evidence="1">Uncharacterized protein</fullName>
    </submittedName>
</protein>